<name>A0A9P7JAZ2_9AGAM</name>
<organism evidence="2 3">
    <name type="scientific">Suillus subaureus</name>
    <dbReference type="NCBI Taxonomy" id="48587"/>
    <lineage>
        <taxon>Eukaryota</taxon>
        <taxon>Fungi</taxon>
        <taxon>Dikarya</taxon>
        <taxon>Basidiomycota</taxon>
        <taxon>Agaricomycotina</taxon>
        <taxon>Agaricomycetes</taxon>
        <taxon>Agaricomycetidae</taxon>
        <taxon>Boletales</taxon>
        <taxon>Suillineae</taxon>
        <taxon>Suillaceae</taxon>
        <taxon>Suillus</taxon>
    </lineage>
</organism>
<dbReference type="OrthoDB" id="2281895at2759"/>
<keyword evidence="3" id="KW-1185">Reference proteome</keyword>
<gene>
    <name evidence="2" type="ORF">BJ212DRAFT_1301850</name>
</gene>
<dbReference type="GeneID" id="64627203"/>
<accession>A0A9P7JAZ2</accession>
<evidence type="ECO:0000256" key="1">
    <source>
        <dbReference type="SAM" id="MobiDB-lite"/>
    </source>
</evidence>
<reference evidence="2" key="1">
    <citation type="journal article" date="2020" name="New Phytol.">
        <title>Comparative genomics reveals dynamic genome evolution in host specialist ectomycorrhizal fungi.</title>
        <authorList>
            <person name="Lofgren L.A."/>
            <person name="Nguyen N.H."/>
            <person name="Vilgalys R."/>
            <person name="Ruytinx J."/>
            <person name="Liao H.L."/>
            <person name="Branco S."/>
            <person name="Kuo A."/>
            <person name="LaButti K."/>
            <person name="Lipzen A."/>
            <person name="Andreopoulos W."/>
            <person name="Pangilinan J."/>
            <person name="Riley R."/>
            <person name="Hundley H."/>
            <person name="Na H."/>
            <person name="Barry K."/>
            <person name="Grigoriev I.V."/>
            <person name="Stajich J.E."/>
            <person name="Kennedy P.G."/>
        </authorList>
    </citation>
    <scope>NUCLEOTIDE SEQUENCE</scope>
    <source>
        <strain evidence="2">MN1</strain>
    </source>
</reference>
<comment type="caution">
    <text evidence="2">The sequence shown here is derived from an EMBL/GenBank/DDBJ whole genome shotgun (WGS) entry which is preliminary data.</text>
</comment>
<dbReference type="RefSeq" id="XP_041190256.1">
    <property type="nucleotide sequence ID" value="XM_041333186.1"/>
</dbReference>
<proteinExistence type="predicted"/>
<dbReference type="AlphaFoldDB" id="A0A9P7JAZ2"/>
<dbReference type="Proteomes" id="UP000807769">
    <property type="component" value="Unassembled WGS sequence"/>
</dbReference>
<evidence type="ECO:0000313" key="3">
    <source>
        <dbReference type="Proteomes" id="UP000807769"/>
    </source>
</evidence>
<protein>
    <submittedName>
        <fullName evidence="2">Uncharacterized protein</fullName>
    </submittedName>
</protein>
<evidence type="ECO:0000313" key="2">
    <source>
        <dbReference type="EMBL" id="KAG1811835.1"/>
    </source>
</evidence>
<dbReference type="EMBL" id="JABBWG010000028">
    <property type="protein sequence ID" value="KAG1811835.1"/>
    <property type="molecule type" value="Genomic_DNA"/>
</dbReference>
<feature type="region of interest" description="Disordered" evidence="1">
    <location>
        <begin position="1"/>
        <end position="30"/>
    </location>
</feature>
<sequence>MFYGPTVTHGNLKGSPPKQPEDAGLENSLTANPGNTRSVGLYKVTGDAVQAVIGAIYSGNLFPRCNRVGAVAVKLHDQRFVVSQADGDIEIGSSQQYKYIALLLGRSLIFYQHINTSDAKASTGKPDQSYHAR</sequence>